<keyword evidence="3" id="KW-1003">Cell membrane</keyword>
<evidence type="ECO:0000313" key="14">
    <source>
        <dbReference type="Proteomes" id="UP000294829"/>
    </source>
</evidence>
<dbReference type="GO" id="GO:0017004">
    <property type="term" value="P:cytochrome complex assembly"/>
    <property type="evidence" value="ECO:0007669"/>
    <property type="project" value="UniProtKB-KW"/>
</dbReference>
<dbReference type="Proteomes" id="UP000294829">
    <property type="component" value="Unassembled WGS sequence"/>
</dbReference>
<evidence type="ECO:0000256" key="3">
    <source>
        <dbReference type="ARBA" id="ARBA00022475"/>
    </source>
</evidence>
<evidence type="ECO:0000256" key="7">
    <source>
        <dbReference type="ARBA" id="ARBA00022989"/>
    </source>
</evidence>
<evidence type="ECO:0000313" key="13">
    <source>
        <dbReference type="EMBL" id="TDK67585.1"/>
    </source>
</evidence>
<keyword evidence="4" id="KW-0997">Cell inner membrane</keyword>
<feature type="transmembrane region" description="Helical" evidence="10">
    <location>
        <begin position="312"/>
        <end position="331"/>
    </location>
</feature>
<feature type="transmembrane region" description="Helical" evidence="10">
    <location>
        <begin position="449"/>
        <end position="469"/>
    </location>
</feature>
<dbReference type="Pfam" id="PF16327">
    <property type="entry name" value="CcmF_C"/>
    <property type="match status" value="1"/>
</dbReference>
<evidence type="ECO:0000256" key="6">
    <source>
        <dbReference type="ARBA" id="ARBA00022748"/>
    </source>
</evidence>
<feature type="transmembrane region" description="Helical" evidence="10">
    <location>
        <begin position="177"/>
        <end position="197"/>
    </location>
</feature>
<comment type="subcellular location">
    <subcellularLocation>
        <location evidence="1">Cell inner membrane</location>
        <topology evidence="1">Multi-pass membrane protein</topology>
    </subcellularLocation>
</comment>
<evidence type="ECO:0000259" key="12">
    <source>
        <dbReference type="Pfam" id="PF16327"/>
    </source>
</evidence>
<dbReference type="InterPro" id="IPR002541">
    <property type="entry name" value="Cyt_c_assembly"/>
</dbReference>
<keyword evidence="8 10" id="KW-0472">Membrane</keyword>
<keyword evidence="5 10" id="KW-0812">Transmembrane</keyword>
<evidence type="ECO:0000256" key="10">
    <source>
        <dbReference type="SAM" id="Phobius"/>
    </source>
</evidence>
<evidence type="ECO:0000256" key="9">
    <source>
        <dbReference type="ARBA" id="ARBA00037230"/>
    </source>
</evidence>
<feature type="transmembrane region" description="Helical" evidence="10">
    <location>
        <begin position="616"/>
        <end position="636"/>
    </location>
</feature>
<feature type="transmembrane region" description="Helical" evidence="10">
    <location>
        <begin position="490"/>
        <end position="511"/>
    </location>
</feature>
<feature type="domain" description="Cytochrome c-type biogenesis protein CcmF C-terminal" evidence="12">
    <location>
        <begin position="315"/>
        <end position="638"/>
    </location>
</feature>
<feature type="transmembrane region" description="Helical" evidence="10">
    <location>
        <begin position="394"/>
        <end position="413"/>
    </location>
</feature>
<dbReference type="PANTHER" id="PTHR43653:SF1">
    <property type="entry name" value="CYTOCHROME C-TYPE BIOGENESIS PROTEIN CCMF"/>
    <property type="match status" value="1"/>
</dbReference>
<dbReference type="NCBIfam" id="TIGR00353">
    <property type="entry name" value="nrfE"/>
    <property type="match status" value="1"/>
</dbReference>
<dbReference type="OrthoDB" id="9761451at2"/>
<dbReference type="PRINTS" id="PR01411">
    <property type="entry name" value="CCMFBIOGNSIS"/>
</dbReference>
<keyword evidence="7 10" id="KW-1133">Transmembrane helix</keyword>
<feature type="transmembrane region" description="Helical" evidence="10">
    <location>
        <begin position="274"/>
        <end position="292"/>
    </location>
</feature>
<dbReference type="RefSeq" id="WP_133326980.1">
    <property type="nucleotide sequence ID" value="NZ_SMYL01000002.1"/>
</dbReference>
<reference evidence="13 14" key="1">
    <citation type="submission" date="2019-03" db="EMBL/GenBank/DDBJ databases">
        <title>Sapientia aquatica gen. nov., sp. nov., isolated from a crater lake.</title>
        <authorList>
            <person name="Felfoldi T."/>
            <person name="Szabo A."/>
            <person name="Toth E."/>
            <person name="Schumann P."/>
            <person name="Keki Z."/>
            <person name="Marialigeti K."/>
            <person name="Mathe I."/>
        </authorList>
    </citation>
    <scope>NUCLEOTIDE SEQUENCE [LARGE SCALE GENOMIC DNA]</scope>
    <source>
        <strain evidence="13 14">SA-152</strain>
    </source>
</reference>
<gene>
    <name evidence="13" type="ORF">E2I14_07520</name>
</gene>
<feature type="transmembrane region" description="Helical" evidence="10">
    <location>
        <begin position="6"/>
        <end position="29"/>
    </location>
</feature>
<comment type="caution">
    <text evidence="13">The sequence shown here is derived from an EMBL/GenBank/DDBJ whole genome shotgun (WGS) entry which is preliminary data.</text>
</comment>
<feature type="transmembrane region" description="Helical" evidence="10">
    <location>
        <begin position="425"/>
        <end position="443"/>
    </location>
</feature>
<keyword evidence="14" id="KW-1185">Reference proteome</keyword>
<dbReference type="GO" id="GO:0016829">
    <property type="term" value="F:lyase activity"/>
    <property type="evidence" value="ECO:0007669"/>
    <property type="project" value="UniProtKB-KW"/>
</dbReference>
<feature type="transmembrane region" description="Helical" evidence="10">
    <location>
        <begin position="125"/>
        <end position="142"/>
    </location>
</feature>
<feature type="transmembrane region" description="Helical" evidence="10">
    <location>
        <begin position="243"/>
        <end position="262"/>
    </location>
</feature>
<evidence type="ECO:0000256" key="5">
    <source>
        <dbReference type="ARBA" id="ARBA00022692"/>
    </source>
</evidence>
<accession>A0A4R5W566</accession>
<dbReference type="PRINTS" id="PR01410">
    <property type="entry name" value="CCBIOGENESIS"/>
</dbReference>
<dbReference type="GO" id="GO:0020037">
    <property type="term" value="F:heme binding"/>
    <property type="evidence" value="ECO:0007669"/>
    <property type="project" value="InterPro"/>
</dbReference>
<dbReference type="GO" id="GO:0005886">
    <property type="term" value="C:plasma membrane"/>
    <property type="evidence" value="ECO:0007669"/>
    <property type="project" value="UniProtKB-SubCell"/>
</dbReference>
<feature type="transmembrane region" description="Helical" evidence="10">
    <location>
        <begin position="209"/>
        <end position="231"/>
    </location>
</feature>
<feature type="domain" description="Cytochrome c assembly protein" evidence="11">
    <location>
        <begin position="89"/>
        <end position="295"/>
    </location>
</feature>
<evidence type="ECO:0000256" key="2">
    <source>
        <dbReference type="ARBA" id="ARBA00009186"/>
    </source>
</evidence>
<dbReference type="NCBIfam" id="NF007691">
    <property type="entry name" value="PRK10369.1"/>
    <property type="match status" value="1"/>
</dbReference>
<dbReference type="InterPro" id="IPR032523">
    <property type="entry name" value="CcmF_C"/>
</dbReference>
<feature type="transmembrane region" description="Helical" evidence="10">
    <location>
        <begin position="352"/>
        <end position="374"/>
    </location>
</feature>
<keyword evidence="13" id="KW-0456">Lyase</keyword>
<dbReference type="AlphaFoldDB" id="A0A4R5W566"/>
<evidence type="ECO:0000256" key="1">
    <source>
        <dbReference type="ARBA" id="ARBA00004429"/>
    </source>
</evidence>
<proteinExistence type="inferred from homology"/>
<protein>
    <submittedName>
        <fullName evidence="13">Heme lyase CcmF/NrfE family subunit</fullName>
    </submittedName>
</protein>
<dbReference type="PANTHER" id="PTHR43653">
    <property type="entry name" value="CYTOCHROME C ASSEMBLY PROTEIN-RELATED"/>
    <property type="match status" value="1"/>
</dbReference>
<evidence type="ECO:0000256" key="8">
    <source>
        <dbReference type="ARBA" id="ARBA00023136"/>
    </source>
</evidence>
<organism evidence="13 14">
    <name type="scientific">Sapientia aquatica</name>
    <dbReference type="NCBI Taxonomy" id="1549640"/>
    <lineage>
        <taxon>Bacteria</taxon>
        <taxon>Pseudomonadati</taxon>
        <taxon>Pseudomonadota</taxon>
        <taxon>Betaproteobacteria</taxon>
        <taxon>Burkholderiales</taxon>
        <taxon>Oxalobacteraceae</taxon>
        <taxon>Sapientia</taxon>
    </lineage>
</organism>
<dbReference type="Pfam" id="PF01578">
    <property type="entry name" value="Cytochrom_C_asm"/>
    <property type="match status" value="1"/>
</dbReference>
<dbReference type="InterPro" id="IPR003568">
    <property type="entry name" value="Cyt_c_biogenesis_CcmF"/>
</dbReference>
<comment type="similarity">
    <text evidence="2">Belongs to the CcmF/CycK/Ccl1/NrfE/CcsA family.</text>
</comment>
<evidence type="ECO:0000256" key="4">
    <source>
        <dbReference type="ARBA" id="ARBA00022519"/>
    </source>
</evidence>
<feature type="transmembrane region" description="Helical" evidence="10">
    <location>
        <begin position="41"/>
        <end position="62"/>
    </location>
</feature>
<name>A0A4R5W566_9BURK</name>
<dbReference type="GO" id="GO:0015232">
    <property type="term" value="F:heme transmembrane transporter activity"/>
    <property type="evidence" value="ECO:0007669"/>
    <property type="project" value="InterPro"/>
</dbReference>
<dbReference type="InterPro" id="IPR003567">
    <property type="entry name" value="Cyt_c_biogenesis"/>
</dbReference>
<keyword evidence="6" id="KW-0201">Cytochrome c-type biogenesis</keyword>
<comment type="function">
    <text evidence="9">Required for the biogenesis of c-type cytochromes. Possible subunit of a heme lyase.</text>
</comment>
<dbReference type="EMBL" id="SMYL01000002">
    <property type="protein sequence ID" value="TDK67585.1"/>
    <property type="molecule type" value="Genomic_DNA"/>
</dbReference>
<sequence>MIPEIGNFSLMLALALALLQGVIPIAGSFRGNANWMALARTAAAGQCTFVTIAFACLVYSFANNDFSVLYVASNSNSTLPLYYRIAATWGGHEGSLLLWSEMLVLWTFAVATFSRGLPQVTVARVLGVMGLISVGFLCFMLFTSNPFERMLPAALDGRDLNPLLQDFGMIIHPPMLYMGYVGFSVAFAFAIAALMGGQLDAAWARWSRPWTLVAWMFLTLGIFMGSFWAYYELGWGGWWFWDAVENASFMPWLVGTALIHSLAVTEKRGSFKNWTVLLAIIAFSLSLLGTFLVRSGVLTSVHAFATDPRRGLFILIFLAIVIGGSLLLYAFRAPKVGLGGSFQLVSRESMLLVNNVLLLAAAAAVFLGTLYPLFLDALNLGKISVGPPYFEAVFVPLMLPVLLLMAVAPFMNWKKAVLQKVALRLRWVALAALIFAIIAAITFAHSVMVVFGVTIALWIGLATLTHLIERLKHAPAGTSVWRRIASQPRSYWGMIIAHAGVAVFVVGVTLVKGNETATDVSMRVGESTTAADYSFHFTDLKEVKGPNYIAAQGTFEVMRDGKLVTTLRPEKRFFLVQQMPMTEAAIDRGFTRDLYVSLGEESSPNVWVVRVQHKPFVSWIWSGALIIAFGGFLAASDRRYRLARRRSDAPISGMSSGSGTDLPINPIKVPV</sequence>
<evidence type="ECO:0000259" key="11">
    <source>
        <dbReference type="Pfam" id="PF01578"/>
    </source>
</evidence>